<sequence length="338" mass="38261">MVELLLNDKKVDFNAQDDEGMLPVMVAVKNGFTDIAELFLRSDFSARIYWNLCDQRGFTCLFWAATSDFEDLVSLLLKQSEIVQGIDKPGARHSPLASAARKGYVQIVIALLDHSATPDAKDDREGRAALSWAAGNGHEDVVDRLLRCEDIDINHADRRLKWTAFQWAAAQKQGAIAWKILHETLERLGNRWRDYISTLFLDVAKRGQYEALNILLELHDFDPDFRDRDSQRTALSFAAEHGHVRIVQRLLSSGRVNVNAGDVGRKTALMWTADQGRSSVVKELLAREELDILAVDSEERCACDWAQASNHLDVQRLIEDRQHRVVHRSRSRQSSGTS</sequence>
<keyword evidence="1" id="KW-0677">Repeat</keyword>
<dbReference type="SMART" id="SM00248">
    <property type="entry name" value="ANK"/>
    <property type="match status" value="7"/>
</dbReference>
<proteinExistence type="predicted"/>
<dbReference type="AlphaFoldDB" id="W9X7Y1"/>
<reference evidence="4 5" key="1">
    <citation type="submission" date="2013-03" db="EMBL/GenBank/DDBJ databases">
        <title>The Genome Sequence of Cladophialophora psammophila CBS 110553.</title>
        <authorList>
            <consortium name="The Broad Institute Genomics Platform"/>
            <person name="Cuomo C."/>
            <person name="de Hoog S."/>
            <person name="Gorbushina A."/>
            <person name="Walker B."/>
            <person name="Young S.K."/>
            <person name="Zeng Q."/>
            <person name="Gargeya S."/>
            <person name="Fitzgerald M."/>
            <person name="Haas B."/>
            <person name="Abouelleil A."/>
            <person name="Allen A.W."/>
            <person name="Alvarado L."/>
            <person name="Arachchi H.M."/>
            <person name="Berlin A.M."/>
            <person name="Chapman S.B."/>
            <person name="Gainer-Dewar J."/>
            <person name="Goldberg J."/>
            <person name="Griggs A."/>
            <person name="Gujja S."/>
            <person name="Hansen M."/>
            <person name="Howarth C."/>
            <person name="Imamovic A."/>
            <person name="Ireland A."/>
            <person name="Larimer J."/>
            <person name="McCowan C."/>
            <person name="Murphy C."/>
            <person name="Pearson M."/>
            <person name="Poon T.W."/>
            <person name="Priest M."/>
            <person name="Roberts A."/>
            <person name="Saif S."/>
            <person name="Shea T."/>
            <person name="Sisk P."/>
            <person name="Sykes S."/>
            <person name="Wortman J."/>
            <person name="Nusbaum C."/>
            <person name="Birren B."/>
        </authorList>
    </citation>
    <scope>NUCLEOTIDE SEQUENCE [LARGE SCALE GENOMIC DNA]</scope>
    <source>
        <strain evidence="4 5">CBS 110553</strain>
    </source>
</reference>
<keyword evidence="2 3" id="KW-0040">ANK repeat</keyword>
<dbReference type="OrthoDB" id="163438at2759"/>
<dbReference type="PANTHER" id="PTHR24198:SF165">
    <property type="entry name" value="ANKYRIN REPEAT-CONTAINING PROTEIN-RELATED"/>
    <property type="match status" value="1"/>
</dbReference>
<keyword evidence="5" id="KW-1185">Reference proteome</keyword>
<dbReference type="EMBL" id="AMGX01000001">
    <property type="protein sequence ID" value="EXJ76587.1"/>
    <property type="molecule type" value="Genomic_DNA"/>
</dbReference>
<name>W9X7Y1_9EURO</name>
<evidence type="ECO:0000313" key="5">
    <source>
        <dbReference type="Proteomes" id="UP000019471"/>
    </source>
</evidence>
<dbReference type="PANTHER" id="PTHR24198">
    <property type="entry name" value="ANKYRIN REPEAT AND PROTEIN KINASE DOMAIN-CONTAINING PROTEIN"/>
    <property type="match status" value="1"/>
</dbReference>
<protein>
    <submittedName>
        <fullName evidence="4">Uncharacterized protein</fullName>
    </submittedName>
</protein>
<dbReference type="Pfam" id="PF12796">
    <property type="entry name" value="Ank_2"/>
    <property type="match status" value="3"/>
</dbReference>
<dbReference type="HOGENOM" id="CLU_000134_18_0_1"/>
<dbReference type="eggNOG" id="KOG0504">
    <property type="taxonomic scope" value="Eukaryota"/>
</dbReference>
<organism evidence="4 5">
    <name type="scientific">Cladophialophora psammophila CBS 110553</name>
    <dbReference type="NCBI Taxonomy" id="1182543"/>
    <lineage>
        <taxon>Eukaryota</taxon>
        <taxon>Fungi</taxon>
        <taxon>Dikarya</taxon>
        <taxon>Ascomycota</taxon>
        <taxon>Pezizomycotina</taxon>
        <taxon>Eurotiomycetes</taxon>
        <taxon>Chaetothyriomycetidae</taxon>
        <taxon>Chaetothyriales</taxon>
        <taxon>Herpotrichiellaceae</taxon>
        <taxon>Cladophialophora</taxon>
    </lineage>
</organism>
<dbReference type="InterPro" id="IPR002110">
    <property type="entry name" value="Ankyrin_rpt"/>
</dbReference>
<feature type="repeat" description="ANK" evidence="3">
    <location>
        <begin position="91"/>
        <end position="123"/>
    </location>
</feature>
<dbReference type="STRING" id="1182543.W9X7Y1"/>
<dbReference type="RefSeq" id="XP_007739904.1">
    <property type="nucleotide sequence ID" value="XM_007741714.1"/>
</dbReference>
<evidence type="ECO:0000256" key="1">
    <source>
        <dbReference type="ARBA" id="ARBA00022737"/>
    </source>
</evidence>
<accession>W9X7Y1</accession>
<comment type="caution">
    <text evidence="4">The sequence shown here is derived from an EMBL/GenBank/DDBJ whole genome shotgun (WGS) entry which is preliminary data.</text>
</comment>
<dbReference type="Proteomes" id="UP000019471">
    <property type="component" value="Unassembled WGS sequence"/>
</dbReference>
<dbReference type="GeneID" id="19185831"/>
<evidence type="ECO:0000313" key="4">
    <source>
        <dbReference type="EMBL" id="EXJ76587.1"/>
    </source>
</evidence>
<dbReference type="PROSITE" id="PS50088">
    <property type="entry name" value="ANK_REPEAT"/>
    <property type="match status" value="1"/>
</dbReference>
<dbReference type="Gene3D" id="1.25.40.20">
    <property type="entry name" value="Ankyrin repeat-containing domain"/>
    <property type="match status" value="2"/>
</dbReference>
<dbReference type="InterPro" id="IPR036770">
    <property type="entry name" value="Ankyrin_rpt-contain_sf"/>
</dbReference>
<evidence type="ECO:0000256" key="3">
    <source>
        <dbReference type="PROSITE-ProRule" id="PRU00023"/>
    </source>
</evidence>
<gene>
    <name evidence="4" type="ORF">A1O5_01095</name>
</gene>
<dbReference type="SUPFAM" id="SSF48403">
    <property type="entry name" value="Ankyrin repeat"/>
    <property type="match status" value="1"/>
</dbReference>
<evidence type="ECO:0000256" key="2">
    <source>
        <dbReference type="ARBA" id="ARBA00023043"/>
    </source>
</evidence>